<protein>
    <submittedName>
        <fullName evidence="3">Uncharacterized protein</fullName>
    </submittedName>
</protein>
<dbReference type="AlphaFoldDB" id="A0A915KSR8"/>
<feature type="region of interest" description="Disordered" evidence="1">
    <location>
        <begin position="93"/>
        <end position="117"/>
    </location>
</feature>
<keyword evidence="2" id="KW-1185">Reference proteome</keyword>
<reference evidence="3" key="1">
    <citation type="submission" date="2022-11" db="UniProtKB">
        <authorList>
            <consortium name="WormBaseParasite"/>
        </authorList>
    </citation>
    <scope>IDENTIFICATION</scope>
</reference>
<evidence type="ECO:0000313" key="2">
    <source>
        <dbReference type="Proteomes" id="UP000887565"/>
    </source>
</evidence>
<dbReference type="WBParaSite" id="nRc.2.0.1.t41160-RA">
    <property type="protein sequence ID" value="nRc.2.0.1.t41160-RA"/>
    <property type="gene ID" value="nRc.2.0.1.g41160"/>
</dbReference>
<sequence length="173" mass="19843">MDCAKLRHCLNFAKVDEFRAASVDVSNGAVCQIRQSTLEKEEHSLPVCLFVCEGFYDLEAALNKFYAPDSPGMVRISLKKRILGRKTCGFNNDPLSAKDDRPQKKKPMEKKNAKKREGIRFDDANPKICPGPAVRSFTRKDVREFLRKREFNERLLKILFLLHTVCVLIGRKL</sequence>
<name>A0A915KSR8_ROMCU</name>
<proteinExistence type="predicted"/>
<dbReference type="Proteomes" id="UP000887565">
    <property type="component" value="Unplaced"/>
</dbReference>
<organism evidence="2 3">
    <name type="scientific">Romanomermis culicivorax</name>
    <name type="common">Nematode worm</name>
    <dbReference type="NCBI Taxonomy" id="13658"/>
    <lineage>
        <taxon>Eukaryota</taxon>
        <taxon>Metazoa</taxon>
        <taxon>Ecdysozoa</taxon>
        <taxon>Nematoda</taxon>
        <taxon>Enoplea</taxon>
        <taxon>Dorylaimia</taxon>
        <taxon>Mermithida</taxon>
        <taxon>Mermithoidea</taxon>
        <taxon>Mermithidae</taxon>
        <taxon>Romanomermis</taxon>
    </lineage>
</organism>
<evidence type="ECO:0000256" key="1">
    <source>
        <dbReference type="SAM" id="MobiDB-lite"/>
    </source>
</evidence>
<accession>A0A915KSR8</accession>
<evidence type="ECO:0000313" key="3">
    <source>
        <dbReference type="WBParaSite" id="nRc.2.0.1.t41160-RA"/>
    </source>
</evidence>